<comment type="caution">
    <text evidence="1">The sequence shown here is derived from an EMBL/GenBank/DDBJ whole genome shotgun (WGS) entry which is preliminary data.</text>
</comment>
<dbReference type="EMBL" id="FXUL01000003">
    <property type="protein sequence ID" value="SMP52130.1"/>
    <property type="molecule type" value="Genomic_DNA"/>
</dbReference>
<evidence type="ECO:0000313" key="1">
    <source>
        <dbReference type="EMBL" id="SMP52130.1"/>
    </source>
</evidence>
<sequence>MVMRFRLHRYFGSVMVCRRTARRLDSRSKPLKRQRGK</sequence>
<evidence type="ECO:0000313" key="2">
    <source>
        <dbReference type="Proteomes" id="UP001158049"/>
    </source>
</evidence>
<proteinExistence type="predicted"/>
<gene>
    <name evidence="1" type="ORF">SAMN06295970_10393</name>
</gene>
<protein>
    <submittedName>
        <fullName evidence="1">Uncharacterized protein</fullName>
    </submittedName>
</protein>
<dbReference type="Proteomes" id="UP001158049">
    <property type="component" value="Unassembled WGS sequence"/>
</dbReference>
<reference evidence="1 2" key="1">
    <citation type="submission" date="2017-05" db="EMBL/GenBank/DDBJ databases">
        <authorList>
            <person name="Varghese N."/>
            <person name="Submissions S."/>
        </authorList>
    </citation>
    <scope>NUCLEOTIDE SEQUENCE [LARGE SCALE GENOMIC DNA]</scope>
    <source>
        <strain evidence="1 2">DSM 26001</strain>
    </source>
</reference>
<keyword evidence="2" id="KW-1185">Reference proteome</keyword>
<name>A0ABY1Q212_9BURK</name>
<accession>A0ABY1Q212</accession>
<organism evidence="1 2">
    <name type="scientific">Noviherbaspirillum suwonense</name>
    <dbReference type="NCBI Taxonomy" id="1224511"/>
    <lineage>
        <taxon>Bacteria</taxon>
        <taxon>Pseudomonadati</taxon>
        <taxon>Pseudomonadota</taxon>
        <taxon>Betaproteobacteria</taxon>
        <taxon>Burkholderiales</taxon>
        <taxon>Oxalobacteraceae</taxon>
        <taxon>Noviherbaspirillum</taxon>
    </lineage>
</organism>